<dbReference type="EMBL" id="JBJUIK010000016">
    <property type="protein sequence ID" value="KAL3500497.1"/>
    <property type="molecule type" value="Genomic_DNA"/>
</dbReference>
<sequence>MRNTLKAMQLKGGLLEELKRGFLFYNDEIGELTCAALSVSLMYKLNPNMSILVCAHRIAADFTGPKGGKCIGKTVPHQYMRLIPNMRSLSIRKPRYRGLKTERRQQGQRNEVGFEEMQHHMNLNHSNSILN</sequence>
<organism evidence="1 2">
    <name type="scientific">Cinchona calisaya</name>
    <dbReference type="NCBI Taxonomy" id="153742"/>
    <lineage>
        <taxon>Eukaryota</taxon>
        <taxon>Viridiplantae</taxon>
        <taxon>Streptophyta</taxon>
        <taxon>Embryophyta</taxon>
        <taxon>Tracheophyta</taxon>
        <taxon>Spermatophyta</taxon>
        <taxon>Magnoliopsida</taxon>
        <taxon>eudicotyledons</taxon>
        <taxon>Gunneridae</taxon>
        <taxon>Pentapetalae</taxon>
        <taxon>asterids</taxon>
        <taxon>lamiids</taxon>
        <taxon>Gentianales</taxon>
        <taxon>Rubiaceae</taxon>
        <taxon>Cinchonoideae</taxon>
        <taxon>Cinchoneae</taxon>
        <taxon>Cinchona</taxon>
    </lineage>
</organism>
<dbReference type="AlphaFoldDB" id="A0ABD2Y233"/>
<keyword evidence="2" id="KW-1185">Reference proteome</keyword>
<proteinExistence type="predicted"/>
<accession>A0ABD2Y233</accession>
<name>A0ABD2Y233_9GENT</name>
<evidence type="ECO:0000313" key="1">
    <source>
        <dbReference type="EMBL" id="KAL3500497.1"/>
    </source>
</evidence>
<comment type="caution">
    <text evidence="1">The sequence shown here is derived from an EMBL/GenBank/DDBJ whole genome shotgun (WGS) entry which is preliminary data.</text>
</comment>
<reference evidence="1 2" key="1">
    <citation type="submission" date="2024-11" db="EMBL/GenBank/DDBJ databases">
        <title>A near-complete genome assembly of Cinchona calisaya.</title>
        <authorList>
            <person name="Lian D.C."/>
            <person name="Zhao X.W."/>
            <person name="Wei L."/>
        </authorList>
    </citation>
    <scope>NUCLEOTIDE SEQUENCE [LARGE SCALE GENOMIC DNA]</scope>
    <source>
        <tissue evidence="1">Nenye</tissue>
    </source>
</reference>
<protein>
    <submittedName>
        <fullName evidence="1">Uncharacterized protein</fullName>
    </submittedName>
</protein>
<evidence type="ECO:0000313" key="2">
    <source>
        <dbReference type="Proteomes" id="UP001630127"/>
    </source>
</evidence>
<gene>
    <name evidence="1" type="ORF">ACH5RR_039590</name>
</gene>
<dbReference type="Proteomes" id="UP001630127">
    <property type="component" value="Unassembled WGS sequence"/>
</dbReference>